<sequence length="91" mass="10365">MSNESRSLLVSMIATVMGAWFVSGMRFPDAPIHRCSPTAHYLYADHPNGYCGKLGQSRTERDFHIFQVWEKGQNFIWPCGMLALALLMSKR</sequence>
<dbReference type="Proteomes" id="UP000309061">
    <property type="component" value="Chromosome"/>
</dbReference>
<accession>A0A6B8KF57</accession>
<name>A0A6B8KF57_9HYPH</name>
<dbReference type="RefSeq" id="WP_136495320.1">
    <property type="nucleotide sequence ID" value="NZ_CP046052.1"/>
</dbReference>
<keyword evidence="2" id="KW-1185">Reference proteome</keyword>
<evidence type="ECO:0000313" key="1">
    <source>
        <dbReference type="EMBL" id="QGM45030.1"/>
    </source>
</evidence>
<protein>
    <submittedName>
        <fullName evidence="1">Uncharacterized protein</fullName>
    </submittedName>
</protein>
<evidence type="ECO:0000313" key="2">
    <source>
        <dbReference type="Proteomes" id="UP000309061"/>
    </source>
</evidence>
<dbReference type="OrthoDB" id="5296884at2"/>
<organism evidence="1 2">
    <name type="scientific">Methylocystis heyeri</name>
    <dbReference type="NCBI Taxonomy" id="391905"/>
    <lineage>
        <taxon>Bacteria</taxon>
        <taxon>Pseudomonadati</taxon>
        <taxon>Pseudomonadota</taxon>
        <taxon>Alphaproteobacteria</taxon>
        <taxon>Hyphomicrobiales</taxon>
        <taxon>Methylocystaceae</taxon>
        <taxon>Methylocystis</taxon>
    </lineage>
</organism>
<dbReference type="AlphaFoldDB" id="A0A6B8KF57"/>
<reference evidence="1 2" key="1">
    <citation type="submission" date="2019-11" db="EMBL/GenBank/DDBJ databases">
        <title>The genome sequence of Methylocystis heyeri.</title>
        <authorList>
            <person name="Oshkin I.Y."/>
            <person name="Miroshnikov K."/>
            <person name="Dedysh S.N."/>
        </authorList>
    </citation>
    <scope>NUCLEOTIDE SEQUENCE [LARGE SCALE GENOMIC DNA]</scope>
    <source>
        <strain evidence="1 2">H2</strain>
    </source>
</reference>
<proteinExistence type="predicted"/>
<dbReference type="KEGG" id="mhey:H2LOC_004635"/>
<gene>
    <name evidence="1" type="ORF">H2LOC_004635</name>
</gene>
<dbReference type="EMBL" id="CP046052">
    <property type="protein sequence ID" value="QGM45030.1"/>
    <property type="molecule type" value="Genomic_DNA"/>
</dbReference>